<evidence type="ECO:0000259" key="4">
    <source>
        <dbReference type="Pfam" id="PF13359"/>
    </source>
</evidence>
<dbReference type="InterPro" id="IPR027806">
    <property type="entry name" value="HARBI1_dom"/>
</dbReference>
<keyword evidence="3" id="KW-0175">Coiled coil</keyword>
<evidence type="ECO:0000256" key="1">
    <source>
        <dbReference type="ARBA" id="ARBA00001968"/>
    </source>
</evidence>
<dbReference type="Pfam" id="PF13359">
    <property type="entry name" value="DDE_Tnp_4"/>
    <property type="match status" value="1"/>
</dbReference>
<evidence type="ECO:0000313" key="6">
    <source>
        <dbReference type="Proteomes" id="UP001519460"/>
    </source>
</evidence>
<dbReference type="EMBL" id="JACVVK020000193">
    <property type="protein sequence ID" value="KAK7485548.1"/>
    <property type="molecule type" value="Genomic_DNA"/>
</dbReference>
<dbReference type="PANTHER" id="PTHR23080">
    <property type="entry name" value="THAP DOMAIN PROTEIN"/>
    <property type="match status" value="1"/>
</dbReference>
<gene>
    <name evidence="5" type="ORF">BaRGS_00023236</name>
</gene>
<evidence type="ECO:0000256" key="2">
    <source>
        <dbReference type="ARBA" id="ARBA00022723"/>
    </source>
</evidence>
<evidence type="ECO:0000256" key="3">
    <source>
        <dbReference type="SAM" id="Coils"/>
    </source>
</evidence>
<organism evidence="5 6">
    <name type="scientific">Batillaria attramentaria</name>
    <dbReference type="NCBI Taxonomy" id="370345"/>
    <lineage>
        <taxon>Eukaryota</taxon>
        <taxon>Metazoa</taxon>
        <taxon>Spiralia</taxon>
        <taxon>Lophotrochozoa</taxon>
        <taxon>Mollusca</taxon>
        <taxon>Gastropoda</taxon>
        <taxon>Caenogastropoda</taxon>
        <taxon>Sorbeoconcha</taxon>
        <taxon>Cerithioidea</taxon>
        <taxon>Batillariidae</taxon>
        <taxon>Batillaria</taxon>
    </lineage>
</organism>
<protein>
    <recommendedName>
        <fullName evidence="4">DDE Tnp4 domain-containing protein</fullName>
    </recommendedName>
</protein>
<proteinExistence type="predicted"/>
<name>A0ABD0KEK9_9CAEN</name>
<dbReference type="AlphaFoldDB" id="A0ABD0KEK9"/>
<dbReference type="GO" id="GO:0046872">
    <property type="term" value="F:metal ion binding"/>
    <property type="evidence" value="ECO:0007669"/>
    <property type="project" value="UniProtKB-KW"/>
</dbReference>
<feature type="domain" description="DDE Tnp4" evidence="4">
    <location>
        <begin position="73"/>
        <end position="146"/>
    </location>
</feature>
<accession>A0ABD0KEK9</accession>
<evidence type="ECO:0000313" key="5">
    <source>
        <dbReference type="EMBL" id="KAK7485548.1"/>
    </source>
</evidence>
<feature type="coiled-coil region" evidence="3">
    <location>
        <begin position="20"/>
        <end position="54"/>
    </location>
</feature>
<sequence>MEEPTARQITLMPTAAAEEERMMRDELNRLTVENLELKEKLAQKEMTLESLKDSDDTVRGFDIPELAAMVGAEVKIPAFTRGKCQMTAHEIESTRKLAHVRIHVERVIGMLCGKYTILNGDLPVELLFVREGEELTTLDKVVTVCCSQSVTGQPV</sequence>
<comment type="cofactor">
    <cofactor evidence="1">
        <name>a divalent metal cation</name>
        <dbReference type="ChEBI" id="CHEBI:60240"/>
    </cofactor>
</comment>
<keyword evidence="6" id="KW-1185">Reference proteome</keyword>
<dbReference type="Proteomes" id="UP001519460">
    <property type="component" value="Unassembled WGS sequence"/>
</dbReference>
<reference evidence="5 6" key="1">
    <citation type="journal article" date="2023" name="Sci. Data">
        <title>Genome assembly of the Korean intertidal mud-creeper Batillaria attramentaria.</title>
        <authorList>
            <person name="Patra A.K."/>
            <person name="Ho P.T."/>
            <person name="Jun S."/>
            <person name="Lee S.J."/>
            <person name="Kim Y."/>
            <person name="Won Y.J."/>
        </authorList>
    </citation>
    <scope>NUCLEOTIDE SEQUENCE [LARGE SCALE GENOMIC DNA]</scope>
    <source>
        <strain evidence="5">Wonlab-2016</strain>
    </source>
</reference>
<comment type="caution">
    <text evidence="5">The sequence shown here is derived from an EMBL/GenBank/DDBJ whole genome shotgun (WGS) entry which is preliminary data.</text>
</comment>
<keyword evidence="2" id="KW-0479">Metal-binding</keyword>